<evidence type="ECO:0000313" key="4">
    <source>
        <dbReference type="Proteomes" id="UP000604046"/>
    </source>
</evidence>
<feature type="compositionally biased region" description="Low complexity" evidence="1">
    <location>
        <begin position="247"/>
        <end position="256"/>
    </location>
</feature>
<feature type="region of interest" description="Disordered" evidence="1">
    <location>
        <begin position="230"/>
        <end position="256"/>
    </location>
</feature>
<keyword evidence="4" id="KW-1185">Reference proteome</keyword>
<feature type="transmembrane region" description="Helical" evidence="2">
    <location>
        <begin position="104"/>
        <end position="126"/>
    </location>
</feature>
<dbReference type="Proteomes" id="UP000604046">
    <property type="component" value="Unassembled WGS sequence"/>
</dbReference>
<feature type="transmembrane region" description="Helical" evidence="2">
    <location>
        <begin position="493"/>
        <end position="512"/>
    </location>
</feature>
<evidence type="ECO:0000313" key="3">
    <source>
        <dbReference type="EMBL" id="CAE7251544.1"/>
    </source>
</evidence>
<reference evidence="3" key="1">
    <citation type="submission" date="2021-02" db="EMBL/GenBank/DDBJ databases">
        <authorList>
            <person name="Dougan E. K."/>
            <person name="Rhodes N."/>
            <person name="Thang M."/>
            <person name="Chan C."/>
        </authorList>
    </citation>
    <scope>NUCLEOTIDE SEQUENCE</scope>
</reference>
<feature type="compositionally biased region" description="Basic and acidic residues" evidence="1">
    <location>
        <begin position="283"/>
        <end position="295"/>
    </location>
</feature>
<dbReference type="AlphaFoldDB" id="A0A812LSZ3"/>
<organism evidence="3 4">
    <name type="scientific">Symbiodinium natans</name>
    <dbReference type="NCBI Taxonomy" id="878477"/>
    <lineage>
        <taxon>Eukaryota</taxon>
        <taxon>Sar</taxon>
        <taxon>Alveolata</taxon>
        <taxon>Dinophyceae</taxon>
        <taxon>Suessiales</taxon>
        <taxon>Symbiodiniaceae</taxon>
        <taxon>Symbiodinium</taxon>
    </lineage>
</organism>
<dbReference type="Gene3D" id="1.20.1250.20">
    <property type="entry name" value="MFS general substrate transporter like domains"/>
    <property type="match status" value="1"/>
</dbReference>
<feature type="region of interest" description="Disordered" evidence="1">
    <location>
        <begin position="1"/>
        <end position="21"/>
    </location>
</feature>
<dbReference type="OrthoDB" id="429360at2759"/>
<dbReference type="EMBL" id="CAJNDS010001202">
    <property type="protein sequence ID" value="CAE7251544.1"/>
    <property type="molecule type" value="Genomic_DNA"/>
</dbReference>
<evidence type="ECO:0000256" key="1">
    <source>
        <dbReference type="SAM" id="MobiDB-lite"/>
    </source>
</evidence>
<feature type="compositionally biased region" description="Basic and acidic residues" evidence="1">
    <location>
        <begin position="237"/>
        <end position="246"/>
    </location>
</feature>
<dbReference type="SUPFAM" id="SSF103473">
    <property type="entry name" value="MFS general substrate transporter"/>
    <property type="match status" value="1"/>
</dbReference>
<comment type="caution">
    <text evidence="3">The sequence shown here is derived from an EMBL/GenBank/DDBJ whole genome shotgun (WGS) entry which is preliminary data.</text>
</comment>
<feature type="transmembrane region" description="Helical" evidence="2">
    <location>
        <begin position="78"/>
        <end position="97"/>
    </location>
</feature>
<gene>
    <name evidence="3" type="ORF">SNAT2548_LOCUS12476</name>
</gene>
<keyword evidence="2" id="KW-0812">Transmembrane</keyword>
<keyword evidence="2" id="KW-1133">Transmembrane helix</keyword>
<feature type="transmembrane region" description="Helical" evidence="2">
    <location>
        <begin position="138"/>
        <end position="158"/>
    </location>
</feature>
<sequence length="547" mass="60134">MLLAGQRYSRSAQEAQHPPQRLQANMAETAAPSPAESREKLPCSWRYVSVCILLPALGGGLNGFIYSGYSLYFREMGWDLGIAGICLSLGALGRIFFQQLQMRLGLWTAAPMAATHVTLAILVTIFPDKLWAVLGQLLAILFFDTTVTVEVICFEVFAGSENLARQAAGTLLASFTVGYAGSATYGGIIYDLWRWTGMSWFHTIASSVNLLLILTMPPVRNSWRTLRAKGAAASSQEARETRKRADSAQSDDSSRSQAIAATDVNVDVLNWPVASETGVPTNHAEEDPEKAKVQLEKPASSQTTSSTRSGRIPVEAIMPAIMICMNGFANHFSYHTVWVTYAIFFKEHHGWNEATWAGLAQTSGDILAALAISLYLKRKVVDLKETRGMRWLWYATTGQPYNVSCWMVIWVFLNLAIASPLLPISVVAQVLMGTAYTYTIKANTDLNVFYSLGSTETFIAMQTATRNADSLGTFLAGLVATQLYEVVDPCAPFYASALVVFVTLLLFTVCFCRRLGFGKNIDAAEEARCKRLQIRRSNSWGSRSTSF</sequence>
<name>A0A812LSZ3_9DINO</name>
<feature type="transmembrane region" description="Helical" evidence="2">
    <location>
        <begin position="170"/>
        <end position="193"/>
    </location>
</feature>
<feature type="transmembrane region" description="Helical" evidence="2">
    <location>
        <begin position="47"/>
        <end position="66"/>
    </location>
</feature>
<feature type="transmembrane region" description="Helical" evidence="2">
    <location>
        <begin position="316"/>
        <end position="334"/>
    </location>
</feature>
<accession>A0A812LSZ3</accession>
<protein>
    <submittedName>
        <fullName evidence="3">Uncharacterized protein</fullName>
    </submittedName>
</protein>
<evidence type="ECO:0000256" key="2">
    <source>
        <dbReference type="SAM" id="Phobius"/>
    </source>
</evidence>
<feature type="region of interest" description="Disordered" evidence="1">
    <location>
        <begin position="276"/>
        <end position="309"/>
    </location>
</feature>
<keyword evidence="2" id="KW-0472">Membrane</keyword>
<feature type="transmembrane region" description="Helical" evidence="2">
    <location>
        <begin position="199"/>
        <end position="219"/>
    </location>
</feature>
<feature type="compositionally biased region" description="Low complexity" evidence="1">
    <location>
        <begin position="300"/>
        <end position="309"/>
    </location>
</feature>
<dbReference type="InterPro" id="IPR036259">
    <property type="entry name" value="MFS_trans_sf"/>
</dbReference>
<proteinExistence type="predicted"/>
<feature type="transmembrane region" description="Helical" evidence="2">
    <location>
        <begin position="354"/>
        <end position="376"/>
    </location>
</feature>